<dbReference type="Proteomes" id="UP000015105">
    <property type="component" value="Chromosome 2D"/>
</dbReference>
<reference evidence="2" key="5">
    <citation type="journal article" date="2021" name="G3 (Bethesda)">
        <title>Aegilops tauschii genome assembly Aet v5.0 features greater sequence contiguity and improved annotation.</title>
        <authorList>
            <person name="Wang L."/>
            <person name="Zhu T."/>
            <person name="Rodriguez J.C."/>
            <person name="Deal K.R."/>
            <person name="Dubcovsky J."/>
            <person name="McGuire P.E."/>
            <person name="Lux T."/>
            <person name="Spannagl M."/>
            <person name="Mayer K.F.X."/>
            <person name="Baldrich P."/>
            <person name="Meyers B.C."/>
            <person name="Huo N."/>
            <person name="Gu Y.Q."/>
            <person name="Zhou H."/>
            <person name="Devos K.M."/>
            <person name="Bennetzen J.L."/>
            <person name="Unver T."/>
            <person name="Budak H."/>
            <person name="Gulick P.J."/>
            <person name="Galiba G."/>
            <person name="Kalapos B."/>
            <person name="Nelson D.R."/>
            <person name="Li P."/>
            <person name="You F.M."/>
            <person name="Luo M.C."/>
            <person name="Dvorak J."/>
        </authorList>
    </citation>
    <scope>NUCLEOTIDE SEQUENCE [LARGE SCALE GENOMIC DNA]</scope>
    <source>
        <strain evidence="2">cv. AL8/78</strain>
    </source>
</reference>
<feature type="compositionally biased region" description="Basic and acidic residues" evidence="1">
    <location>
        <begin position="39"/>
        <end position="50"/>
    </location>
</feature>
<protein>
    <submittedName>
        <fullName evidence="2">Uncharacterized protein</fullName>
    </submittedName>
</protein>
<evidence type="ECO:0000313" key="3">
    <source>
        <dbReference type="Proteomes" id="UP000015105"/>
    </source>
</evidence>
<dbReference type="EnsemblPlants" id="AET2Gv21238300.11">
    <property type="protein sequence ID" value="AET2Gv21238300.11"/>
    <property type="gene ID" value="AET2Gv21238300"/>
</dbReference>
<reference evidence="3" key="2">
    <citation type="journal article" date="2017" name="Nat. Plants">
        <title>The Aegilops tauschii genome reveals multiple impacts of transposons.</title>
        <authorList>
            <person name="Zhao G."/>
            <person name="Zou C."/>
            <person name="Li K."/>
            <person name="Wang K."/>
            <person name="Li T."/>
            <person name="Gao L."/>
            <person name="Zhang X."/>
            <person name="Wang H."/>
            <person name="Yang Z."/>
            <person name="Liu X."/>
            <person name="Jiang W."/>
            <person name="Mao L."/>
            <person name="Kong X."/>
            <person name="Jiao Y."/>
            <person name="Jia J."/>
        </authorList>
    </citation>
    <scope>NUCLEOTIDE SEQUENCE [LARGE SCALE GENOMIC DNA]</scope>
    <source>
        <strain evidence="3">cv. AL8/78</strain>
    </source>
</reference>
<feature type="region of interest" description="Disordered" evidence="1">
    <location>
        <begin position="1"/>
        <end position="99"/>
    </location>
</feature>
<accession>A0A453DGZ2</accession>
<evidence type="ECO:0000256" key="1">
    <source>
        <dbReference type="SAM" id="MobiDB-lite"/>
    </source>
</evidence>
<dbReference type="AlphaFoldDB" id="A0A453DGZ2"/>
<reference evidence="2" key="4">
    <citation type="submission" date="2019-03" db="UniProtKB">
        <authorList>
            <consortium name="EnsemblPlants"/>
        </authorList>
    </citation>
    <scope>IDENTIFICATION</scope>
</reference>
<feature type="compositionally biased region" description="Basic and acidic residues" evidence="1">
    <location>
        <begin position="71"/>
        <end position="86"/>
    </location>
</feature>
<sequence>ASIDSAGLCGRHNHHVHPRKEGQHQGVLRGDIPLPHAAGARDQRLRRPEAEGGVLRGVQAERRAGGQQEAGLRDRRRDRRGVRDLHGAQQQGRAAQLQPRHVHQLLPSMVSENEHRILPSRYHLFFSFSAMFSSLHFNQSKHVWWSLV</sequence>
<organism evidence="2 3">
    <name type="scientific">Aegilops tauschii subsp. strangulata</name>
    <name type="common">Goatgrass</name>
    <dbReference type="NCBI Taxonomy" id="200361"/>
    <lineage>
        <taxon>Eukaryota</taxon>
        <taxon>Viridiplantae</taxon>
        <taxon>Streptophyta</taxon>
        <taxon>Embryophyta</taxon>
        <taxon>Tracheophyta</taxon>
        <taxon>Spermatophyta</taxon>
        <taxon>Magnoliopsida</taxon>
        <taxon>Liliopsida</taxon>
        <taxon>Poales</taxon>
        <taxon>Poaceae</taxon>
        <taxon>BOP clade</taxon>
        <taxon>Pooideae</taxon>
        <taxon>Triticodae</taxon>
        <taxon>Triticeae</taxon>
        <taxon>Triticinae</taxon>
        <taxon>Aegilops</taxon>
    </lineage>
</organism>
<proteinExistence type="predicted"/>
<reference evidence="3" key="1">
    <citation type="journal article" date="2014" name="Science">
        <title>Ancient hybridizations among the ancestral genomes of bread wheat.</title>
        <authorList>
            <consortium name="International Wheat Genome Sequencing Consortium,"/>
            <person name="Marcussen T."/>
            <person name="Sandve S.R."/>
            <person name="Heier L."/>
            <person name="Spannagl M."/>
            <person name="Pfeifer M."/>
            <person name="Jakobsen K.S."/>
            <person name="Wulff B.B."/>
            <person name="Steuernagel B."/>
            <person name="Mayer K.F."/>
            <person name="Olsen O.A."/>
        </authorList>
    </citation>
    <scope>NUCLEOTIDE SEQUENCE [LARGE SCALE GENOMIC DNA]</scope>
    <source>
        <strain evidence="3">cv. AL8/78</strain>
    </source>
</reference>
<feature type="compositionally biased region" description="Low complexity" evidence="1">
    <location>
        <begin position="87"/>
        <end position="98"/>
    </location>
</feature>
<reference evidence="2" key="3">
    <citation type="journal article" date="2017" name="Nature">
        <title>Genome sequence of the progenitor of the wheat D genome Aegilops tauschii.</title>
        <authorList>
            <person name="Luo M.C."/>
            <person name="Gu Y.Q."/>
            <person name="Puiu D."/>
            <person name="Wang H."/>
            <person name="Twardziok S.O."/>
            <person name="Deal K.R."/>
            <person name="Huo N."/>
            <person name="Zhu T."/>
            <person name="Wang L."/>
            <person name="Wang Y."/>
            <person name="McGuire P.E."/>
            <person name="Liu S."/>
            <person name="Long H."/>
            <person name="Ramasamy R.K."/>
            <person name="Rodriguez J.C."/>
            <person name="Van S.L."/>
            <person name="Yuan L."/>
            <person name="Wang Z."/>
            <person name="Xia Z."/>
            <person name="Xiao L."/>
            <person name="Anderson O.D."/>
            <person name="Ouyang S."/>
            <person name="Liang Y."/>
            <person name="Zimin A.V."/>
            <person name="Pertea G."/>
            <person name="Qi P."/>
            <person name="Bennetzen J.L."/>
            <person name="Dai X."/>
            <person name="Dawson M.W."/>
            <person name="Muller H.G."/>
            <person name="Kugler K."/>
            <person name="Rivarola-Duarte L."/>
            <person name="Spannagl M."/>
            <person name="Mayer K.F.X."/>
            <person name="Lu F.H."/>
            <person name="Bevan M.W."/>
            <person name="Leroy P."/>
            <person name="Li P."/>
            <person name="You F.M."/>
            <person name="Sun Q."/>
            <person name="Liu Z."/>
            <person name="Lyons E."/>
            <person name="Wicker T."/>
            <person name="Salzberg S.L."/>
            <person name="Devos K.M."/>
            <person name="Dvorak J."/>
        </authorList>
    </citation>
    <scope>NUCLEOTIDE SEQUENCE [LARGE SCALE GENOMIC DNA]</scope>
    <source>
        <strain evidence="2">cv. AL8/78</strain>
    </source>
</reference>
<keyword evidence="3" id="KW-1185">Reference proteome</keyword>
<evidence type="ECO:0000313" key="2">
    <source>
        <dbReference type="EnsemblPlants" id="AET2Gv21238300.11"/>
    </source>
</evidence>
<name>A0A453DGZ2_AEGTS</name>
<dbReference type="Gramene" id="AET2Gv21238300.11">
    <property type="protein sequence ID" value="AET2Gv21238300.11"/>
    <property type="gene ID" value="AET2Gv21238300"/>
</dbReference>